<dbReference type="Gene3D" id="2.40.50.100">
    <property type="match status" value="1"/>
</dbReference>
<reference evidence="5 6" key="1">
    <citation type="submission" date="2018-04" db="EMBL/GenBank/DDBJ databases">
        <title>Denitrifier Microvirgula.</title>
        <authorList>
            <person name="Anderson E."/>
            <person name="Jang J."/>
            <person name="Ishii S."/>
        </authorList>
    </citation>
    <scope>NUCLEOTIDE SEQUENCE [LARGE SCALE GENOMIC DNA]</scope>
    <source>
        <strain evidence="5 6">BE2.4</strain>
    </source>
</reference>
<dbReference type="InterPro" id="IPR058647">
    <property type="entry name" value="BSH_CzcB-like"/>
</dbReference>
<evidence type="ECO:0000256" key="2">
    <source>
        <dbReference type="SAM" id="Phobius"/>
    </source>
</evidence>
<dbReference type="Pfam" id="PF25973">
    <property type="entry name" value="BSH_CzcB"/>
    <property type="match status" value="1"/>
</dbReference>
<dbReference type="SUPFAM" id="SSF111369">
    <property type="entry name" value="HlyD-like secretion proteins"/>
    <property type="match status" value="1"/>
</dbReference>
<sequence length="413" mass="46309">MRLFRAAVLVHDDTRQYGRIVLARPVSFAWLTGLFVAIAVSIGLFLAGFSTTRKVQVGGVLLPRDGLIGVLPAQSGRVMEVRVREGQEVAEGDVLFVLGNDRTSATRGEAGVAMTELLTARRDSLVRERQWLDRQAMQKHTALRRRVSELTHELRRIDAQIALLRRRVDLAGQSVARSRELLLAGFISAAGVQDAESGWIDQQARLSDLQRIRASVLRERDTVRADLDDTVIQARRDAAAVQRQADGVEQDLTENEARRRLLVRAPHTGRVSGMTAQAGQVVAAEQSLAWLLPRDSRLEAELYAPSHAAGFVRPGMVVLIRYQAYPHQKFGQFRGMVREVSHSPISGRAPLDRGEQDEPRYRIRVTLARQHVTAYGRPEALRPGMRLEASLLLERRKLHEWVLAPLYSFHGRM</sequence>
<feature type="coiled-coil region" evidence="1">
    <location>
        <begin position="140"/>
        <end position="167"/>
    </location>
</feature>
<protein>
    <submittedName>
        <fullName evidence="5">Secretion protein</fullName>
    </submittedName>
</protein>
<feature type="transmembrane region" description="Helical" evidence="2">
    <location>
        <begin position="28"/>
        <end position="49"/>
    </location>
</feature>
<keyword evidence="2" id="KW-1133">Transmembrane helix</keyword>
<feature type="coiled-coil region" evidence="1">
    <location>
        <begin position="231"/>
        <end position="258"/>
    </location>
</feature>
<dbReference type="OrthoDB" id="9775513at2"/>
<dbReference type="Gene3D" id="2.40.30.170">
    <property type="match status" value="1"/>
</dbReference>
<dbReference type="Proteomes" id="UP000244173">
    <property type="component" value="Chromosome"/>
</dbReference>
<dbReference type="PANTHER" id="PTHR30386">
    <property type="entry name" value="MEMBRANE FUSION SUBUNIT OF EMRAB-TOLC MULTIDRUG EFFLUX PUMP"/>
    <property type="match status" value="1"/>
</dbReference>
<keyword evidence="2" id="KW-0812">Transmembrane</keyword>
<dbReference type="PRINTS" id="PR01490">
    <property type="entry name" value="RTXTOXIND"/>
</dbReference>
<evidence type="ECO:0000313" key="5">
    <source>
        <dbReference type="EMBL" id="AVY93676.1"/>
    </source>
</evidence>
<gene>
    <name evidence="5" type="ORF">DAI18_06170</name>
</gene>
<evidence type="ECO:0000256" key="1">
    <source>
        <dbReference type="SAM" id="Coils"/>
    </source>
</evidence>
<dbReference type="KEGG" id="maer:DAI18_06170"/>
<dbReference type="EMBL" id="CP028519">
    <property type="protein sequence ID" value="AVY93676.1"/>
    <property type="molecule type" value="Genomic_DNA"/>
</dbReference>
<dbReference type="RefSeq" id="WP_107888943.1">
    <property type="nucleotide sequence ID" value="NZ_CALFSO010000082.1"/>
</dbReference>
<dbReference type="AlphaFoldDB" id="A0A2S0P8J4"/>
<keyword evidence="6" id="KW-1185">Reference proteome</keyword>
<proteinExistence type="predicted"/>
<name>A0A2S0P8J4_9NEIS</name>
<keyword evidence="2" id="KW-0472">Membrane</keyword>
<evidence type="ECO:0000313" key="6">
    <source>
        <dbReference type="Proteomes" id="UP000244173"/>
    </source>
</evidence>
<evidence type="ECO:0000259" key="4">
    <source>
        <dbReference type="Pfam" id="PF26002"/>
    </source>
</evidence>
<dbReference type="InterPro" id="IPR058982">
    <property type="entry name" value="Beta-barrel_AprE"/>
</dbReference>
<evidence type="ECO:0000259" key="3">
    <source>
        <dbReference type="Pfam" id="PF25973"/>
    </source>
</evidence>
<feature type="domain" description="AprE-like beta-barrel" evidence="4">
    <location>
        <begin position="300"/>
        <end position="391"/>
    </location>
</feature>
<dbReference type="Pfam" id="PF26002">
    <property type="entry name" value="Beta-barrel_AprE"/>
    <property type="match status" value="1"/>
</dbReference>
<accession>A0A2S0P8J4</accession>
<dbReference type="PANTHER" id="PTHR30386:SF28">
    <property type="entry name" value="EXPORTED PROTEIN"/>
    <property type="match status" value="1"/>
</dbReference>
<feature type="domain" description="CzcB-like barrel-sandwich hybrid" evidence="3">
    <location>
        <begin position="70"/>
        <end position="288"/>
    </location>
</feature>
<organism evidence="5 6">
    <name type="scientific">Microvirgula aerodenitrificans</name>
    <dbReference type="NCBI Taxonomy" id="57480"/>
    <lineage>
        <taxon>Bacteria</taxon>
        <taxon>Pseudomonadati</taxon>
        <taxon>Pseudomonadota</taxon>
        <taxon>Betaproteobacteria</taxon>
        <taxon>Neisseriales</taxon>
        <taxon>Aquaspirillaceae</taxon>
        <taxon>Microvirgula</taxon>
    </lineage>
</organism>
<dbReference type="InterPro" id="IPR050739">
    <property type="entry name" value="MFP"/>
</dbReference>
<keyword evidence="1" id="KW-0175">Coiled coil</keyword>